<dbReference type="EMBL" id="UGHV01000001">
    <property type="protein sequence ID" value="STO97648.1"/>
    <property type="molecule type" value="Genomic_DNA"/>
</dbReference>
<dbReference type="InterPro" id="IPR007197">
    <property type="entry name" value="rSAM"/>
</dbReference>
<evidence type="ECO:0000256" key="1">
    <source>
        <dbReference type="ARBA" id="ARBA00006100"/>
    </source>
</evidence>
<dbReference type="SMART" id="SM00729">
    <property type="entry name" value="Elp3"/>
    <property type="match status" value="1"/>
</dbReference>
<dbReference type="PANTHER" id="PTHR13932:SF5">
    <property type="entry name" value="RADICAL S-ADENOSYL METHIONINE DOMAIN-CONTAINING PROTEIN 1, MITOCHONDRIAL"/>
    <property type="match status" value="1"/>
</dbReference>
<accession>A0A377J5K7</accession>
<keyword evidence="2" id="KW-0408">Iron</keyword>
<dbReference type="SFLD" id="SFLDS00029">
    <property type="entry name" value="Radical_SAM"/>
    <property type="match status" value="1"/>
</dbReference>
<dbReference type="PROSITE" id="PS51918">
    <property type="entry name" value="RADICAL_SAM"/>
    <property type="match status" value="1"/>
</dbReference>
<dbReference type="SUPFAM" id="SSF102114">
    <property type="entry name" value="Radical SAM enzymes"/>
    <property type="match status" value="1"/>
</dbReference>
<dbReference type="Proteomes" id="UP000254841">
    <property type="component" value="Unassembled WGS sequence"/>
</dbReference>
<comment type="subcellular location">
    <subcellularLocation>
        <location evidence="2">Cytoplasm</location>
    </subcellularLocation>
</comment>
<dbReference type="Gene3D" id="3.80.30.20">
    <property type="entry name" value="tm_1862 like domain"/>
    <property type="match status" value="1"/>
</dbReference>
<sequence length="387" mass="43077">MVLYIHIPFCTSKCGYCAFSSYTGVDSSVQQAYIQCLLRDLSYTLSAYRAKKLESILINPALESSLAELDSSDFAPMELESVYIGGGTPSLLPSSAYALIFEQIARFCDMQSIQEITIEANPNTLQAQWCRDLSRLGVGRISLGVQSFDPRKLAFLERDHSGRDIYHALEIAQVFPHRSIDMMYGTPFDDEATLRADMQKACALDIDHLSAYSLMIEPGARFAHKHKSLATPSLAQKDSLEKQAHIVCEVALAQGFCHYEVSNFARPYKCLHNRKYWAGAEYLGCGVGAVGRVGQVRYERQKDLRAYLADPLAKACEILAPSDLAFEAVFLGLRSEVGVDIAAVSASINPNRLSILLEEKMCFLRGGRLVARDIFLADEIVLWLMRE</sequence>
<dbReference type="Pfam" id="PF04055">
    <property type="entry name" value="Radical_SAM"/>
    <property type="match status" value="1"/>
</dbReference>
<dbReference type="InterPro" id="IPR004559">
    <property type="entry name" value="HemW-like"/>
</dbReference>
<evidence type="ECO:0000259" key="3">
    <source>
        <dbReference type="PROSITE" id="PS51918"/>
    </source>
</evidence>
<dbReference type="GO" id="GO:0051539">
    <property type="term" value="F:4 iron, 4 sulfur cluster binding"/>
    <property type="evidence" value="ECO:0007669"/>
    <property type="project" value="UniProtKB-UniRule"/>
</dbReference>
<protein>
    <recommendedName>
        <fullName evidence="2">Heme chaperone HemW</fullName>
    </recommendedName>
</protein>
<dbReference type="SFLD" id="SFLDF00562">
    <property type="entry name" value="HemN-like__clustered_with_heat"/>
    <property type="match status" value="1"/>
</dbReference>
<dbReference type="GO" id="GO:0005737">
    <property type="term" value="C:cytoplasm"/>
    <property type="evidence" value="ECO:0007669"/>
    <property type="project" value="UniProtKB-SubCell"/>
</dbReference>
<dbReference type="InterPro" id="IPR023404">
    <property type="entry name" value="rSAM_horseshoe"/>
</dbReference>
<dbReference type="GO" id="GO:0046872">
    <property type="term" value="F:metal ion binding"/>
    <property type="evidence" value="ECO:0007669"/>
    <property type="project" value="UniProtKB-UniRule"/>
</dbReference>
<dbReference type="InterPro" id="IPR034505">
    <property type="entry name" value="Coproporphyrinogen-III_oxidase"/>
</dbReference>
<dbReference type="NCBIfam" id="TIGR00539">
    <property type="entry name" value="hemN_rel"/>
    <property type="match status" value="1"/>
</dbReference>
<evidence type="ECO:0000313" key="5">
    <source>
        <dbReference type="Proteomes" id="UP000254841"/>
    </source>
</evidence>
<keyword evidence="4" id="KW-0560">Oxidoreductase</keyword>
<keyword evidence="2" id="KW-0004">4Fe-4S</keyword>
<dbReference type="GO" id="GO:0006779">
    <property type="term" value="P:porphyrin-containing compound biosynthetic process"/>
    <property type="evidence" value="ECO:0007669"/>
    <property type="project" value="InterPro"/>
</dbReference>
<keyword evidence="2" id="KW-0143">Chaperone</keyword>
<dbReference type="SFLD" id="SFLDG01065">
    <property type="entry name" value="anaerobic_coproporphyrinogen-I"/>
    <property type="match status" value="1"/>
</dbReference>
<comment type="function">
    <text evidence="2">Probably acts as a heme chaperone, transferring heme to an unknown acceptor. Binds one molecule of heme per monomer, possibly covalently. Binds 1 [4Fe-4S] cluster. The cluster is coordinated with 3 cysteines and an exchangeable S-adenosyl-L-methionine.</text>
</comment>
<evidence type="ECO:0000256" key="2">
    <source>
        <dbReference type="RuleBase" id="RU364116"/>
    </source>
</evidence>
<keyword evidence="2" id="KW-0963">Cytoplasm</keyword>
<comment type="similarity">
    <text evidence="1">Belongs to the anaerobic coproporphyrinogen-III oxidase family. HemW subfamily.</text>
</comment>
<dbReference type="RefSeq" id="WP_115011869.1">
    <property type="nucleotide sequence ID" value="NZ_UGHV01000001.1"/>
</dbReference>
<keyword evidence="2" id="KW-0349">Heme</keyword>
<proteinExistence type="inferred from homology"/>
<evidence type="ECO:0000313" key="4">
    <source>
        <dbReference type="EMBL" id="STO97648.1"/>
    </source>
</evidence>
<dbReference type="InterPro" id="IPR006638">
    <property type="entry name" value="Elp3/MiaA/NifB-like_rSAM"/>
</dbReference>
<dbReference type="OrthoDB" id="9808022at2"/>
<name>A0A377J5K7_9HELI</name>
<feature type="domain" description="Radical SAM core" evidence="3">
    <location>
        <begin position="1"/>
        <end position="253"/>
    </location>
</feature>
<dbReference type="GO" id="GO:0004109">
    <property type="term" value="F:coproporphyrinogen oxidase activity"/>
    <property type="evidence" value="ECO:0007669"/>
    <property type="project" value="InterPro"/>
</dbReference>
<dbReference type="InterPro" id="IPR058240">
    <property type="entry name" value="rSAM_sf"/>
</dbReference>
<dbReference type="PANTHER" id="PTHR13932">
    <property type="entry name" value="COPROPORPHYRINIGEN III OXIDASE"/>
    <property type="match status" value="1"/>
</dbReference>
<organism evidence="4 5">
    <name type="scientific">Helicobacter canis</name>
    <dbReference type="NCBI Taxonomy" id="29419"/>
    <lineage>
        <taxon>Bacteria</taxon>
        <taxon>Pseudomonadati</taxon>
        <taxon>Campylobacterota</taxon>
        <taxon>Epsilonproteobacteria</taxon>
        <taxon>Campylobacterales</taxon>
        <taxon>Helicobacteraceae</taxon>
        <taxon>Helicobacter</taxon>
    </lineage>
</organism>
<keyword evidence="2" id="KW-0949">S-adenosyl-L-methionine</keyword>
<reference evidence="4 5" key="1">
    <citation type="submission" date="2018-06" db="EMBL/GenBank/DDBJ databases">
        <authorList>
            <consortium name="Pathogen Informatics"/>
            <person name="Doyle S."/>
        </authorList>
    </citation>
    <scope>NUCLEOTIDE SEQUENCE [LARGE SCALE GENOMIC DNA]</scope>
    <source>
        <strain evidence="4 5">NCTC12410</strain>
    </source>
</reference>
<keyword evidence="2" id="KW-0411">Iron-sulfur</keyword>
<keyword evidence="2" id="KW-0479">Metal-binding</keyword>
<gene>
    <name evidence="4" type="primary">hemZ</name>
    <name evidence="4" type="ORF">NCTC12410_01483</name>
</gene>
<dbReference type="AlphaFoldDB" id="A0A377J5K7"/>